<gene>
    <name evidence="1" type="ORF">Amon02_000337400</name>
</gene>
<accession>A0ACB5T046</accession>
<dbReference type="EMBL" id="BSXS01002135">
    <property type="protein sequence ID" value="GME78280.1"/>
    <property type="molecule type" value="Genomic_DNA"/>
</dbReference>
<protein>
    <submittedName>
        <fullName evidence="1">Unnamed protein product</fullName>
    </submittedName>
</protein>
<reference evidence="1" key="1">
    <citation type="submission" date="2023-04" db="EMBL/GenBank/DDBJ databases">
        <title>Ambrosiozyma monospora NBRC 10751.</title>
        <authorList>
            <person name="Ichikawa N."/>
            <person name="Sato H."/>
            <person name="Tonouchi N."/>
        </authorList>
    </citation>
    <scope>NUCLEOTIDE SEQUENCE</scope>
    <source>
        <strain evidence="1">NBRC 10751</strain>
    </source>
</reference>
<sequence length="757" mass="85538">MGRRQRQNKKIKFTDGDSSPIPKTQRETITHHRQNKLHKNITSRQYQTPKNVQFSSDDERNDGIDDEGYNSEEENINIMLGKHRPNMFNVNAKAQQLLQVRKTLPVFKVKDELVQKILNQKVCVLIGETGSGKSTQIPQFLMPHNKKSIAVTQPRRVAAMNLATRVAEEHGCILGTEVGYAVRFNNVSTRKTKLKYITDGMLLREMMLDPLLSRYSTIVIDEAHERTILTDLLLGFLKGLLVDKRKDDPDFKVIIMSATLDADKFSKFFNDAPILFVEGRMFPVERMYLKHPADDVIDAMVTAVVQINNGEPEGDILCFLSGQEEIDKVTEILEKVAPELPKEAPRLVPMPLYAALPSHIQMKVFQPVKKNQRKVILSTNIAETSVTVSGIKYVVDSGLRKVKVWRHQLGLSTLLITPISKASATQRAGRAGRESKGKCFRLFKEQDYQKLMDTTEPEILRSEIVSPVLMLKKMGVDNILDWYWLENPGVESLKAALQQLFALGALDNAGKVNSLGGKMAILPVAPHLSAVLIQAYEYGVISPVVDIVSCLSVDNLLLTPSSEQRDQINSNRRDTCALGSKHGDLLMMKELFDLFNSFTGIQEQKKWCRDLGVSYKGMKNVGRIRRQLREYMNNLVKRDTENPEKNFTIFDDEDEDEESGVKFNQPVDPEKIIKSFLKGFITNTAIGFPDRSYRTVTNGELVSIHPSSLLFGTKKDGIMYIEYVYTTKGYARNVTAIDMAWLQEVAPHLTAKVNVTE</sequence>
<organism evidence="1 2">
    <name type="scientific">Ambrosiozyma monospora</name>
    <name type="common">Yeast</name>
    <name type="synonym">Endomycopsis monosporus</name>
    <dbReference type="NCBI Taxonomy" id="43982"/>
    <lineage>
        <taxon>Eukaryota</taxon>
        <taxon>Fungi</taxon>
        <taxon>Dikarya</taxon>
        <taxon>Ascomycota</taxon>
        <taxon>Saccharomycotina</taxon>
        <taxon>Pichiomycetes</taxon>
        <taxon>Pichiales</taxon>
        <taxon>Pichiaceae</taxon>
        <taxon>Ambrosiozyma</taxon>
    </lineage>
</organism>
<comment type="caution">
    <text evidence="1">The sequence shown here is derived from an EMBL/GenBank/DDBJ whole genome shotgun (WGS) entry which is preliminary data.</text>
</comment>
<proteinExistence type="predicted"/>
<name>A0ACB5T046_AMBMO</name>
<keyword evidence="2" id="KW-1185">Reference proteome</keyword>
<dbReference type="Proteomes" id="UP001165064">
    <property type="component" value="Unassembled WGS sequence"/>
</dbReference>
<evidence type="ECO:0000313" key="1">
    <source>
        <dbReference type="EMBL" id="GME78280.1"/>
    </source>
</evidence>
<evidence type="ECO:0000313" key="2">
    <source>
        <dbReference type="Proteomes" id="UP001165064"/>
    </source>
</evidence>